<keyword evidence="9" id="KW-1185">Reference proteome</keyword>
<evidence type="ECO:0000256" key="5">
    <source>
        <dbReference type="SAM" id="Phobius"/>
    </source>
</evidence>
<keyword evidence="5" id="KW-1133">Transmembrane helix</keyword>
<dbReference type="GO" id="GO:0007165">
    <property type="term" value="P:signal transduction"/>
    <property type="evidence" value="ECO:0007669"/>
    <property type="project" value="UniProtKB-KW"/>
</dbReference>
<keyword evidence="5" id="KW-0472">Membrane</keyword>
<keyword evidence="5" id="KW-0812">Transmembrane</keyword>
<gene>
    <name evidence="8" type="ORF">FG486_02360</name>
</gene>
<dbReference type="GO" id="GO:0004888">
    <property type="term" value="F:transmembrane signaling receptor activity"/>
    <property type="evidence" value="ECO:0007669"/>
    <property type="project" value="InterPro"/>
</dbReference>
<dbReference type="Pfam" id="PF00015">
    <property type="entry name" value="MCPsignal"/>
    <property type="match status" value="1"/>
</dbReference>
<protein>
    <submittedName>
        <fullName evidence="8">Methyl-accepting chemotaxis protein</fullName>
    </submittedName>
</protein>
<feature type="transmembrane region" description="Helical" evidence="5">
    <location>
        <begin position="127"/>
        <end position="144"/>
    </location>
</feature>
<dbReference type="Proteomes" id="UP000589292">
    <property type="component" value="Unassembled WGS sequence"/>
</dbReference>
<name>A0A7V8RB29_9SPHN</name>
<feature type="transmembrane region" description="Helical" evidence="5">
    <location>
        <begin position="48"/>
        <end position="68"/>
    </location>
</feature>
<dbReference type="Gene3D" id="1.10.287.950">
    <property type="entry name" value="Methyl-accepting chemotaxis protein"/>
    <property type="match status" value="1"/>
</dbReference>
<dbReference type="PANTHER" id="PTHR43531">
    <property type="entry name" value="PROTEIN ICFG"/>
    <property type="match status" value="1"/>
</dbReference>
<dbReference type="PANTHER" id="PTHR43531:SF11">
    <property type="entry name" value="METHYL-ACCEPTING CHEMOTAXIS PROTEIN 3"/>
    <property type="match status" value="1"/>
</dbReference>
<keyword evidence="3" id="KW-0807">Transducer</keyword>
<keyword evidence="4" id="KW-0175">Coiled coil</keyword>
<evidence type="ECO:0000256" key="3">
    <source>
        <dbReference type="PROSITE-ProRule" id="PRU00284"/>
    </source>
</evidence>
<dbReference type="PRINTS" id="PR00260">
    <property type="entry name" value="CHEMTRNSDUCR"/>
</dbReference>
<comment type="similarity">
    <text evidence="2">Belongs to the methyl-accepting chemotaxis (MCP) protein family.</text>
</comment>
<dbReference type="InterPro" id="IPR003660">
    <property type="entry name" value="HAMP_dom"/>
</dbReference>
<evidence type="ECO:0000313" key="9">
    <source>
        <dbReference type="Proteomes" id="UP000589292"/>
    </source>
</evidence>
<feature type="domain" description="Methyl-accepting transducer" evidence="6">
    <location>
        <begin position="289"/>
        <end position="518"/>
    </location>
</feature>
<feature type="transmembrane region" description="Helical" evidence="5">
    <location>
        <begin position="74"/>
        <end position="91"/>
    </location>
</feature>
<reference evidence="8 9" key="1">
    <citation type="journal article" date="1994" name="Int. J. Syst. Bacteriol.">
        <title>Phylogenetic positions of novel aerobic, bacteriochlorophyll a-containing bacteria and description of Roseococcus thiosulfatophilus gen. nov., sp. nov., Erythromicrobium ramosum gen. nov., sp. nov., and Erythrobacter litoralis sp. nov.</title>
        <authorList>
            <person name="Yurkov V."/>
            <person name="Stackebrandt E."/>
            <person name="Holmes A."/>
            <person name="Fuerst J.A."/>
            <person name="Hugenholtz P."/>
            <person name="Golecki J."/>
            <person name="Gad'on N."/>
            <person name="Gorlenko V.M."/>
            <person name="Kompantseva E.I."/>
            <person name="Drews G."/>
        </authorList>
    </citation>
    <scope>NUCLEOTIDE SEQUENCE [LARGE SCALE GENOMIC DNA]</scope>
    <source>
        <strain evidence="8 9">KR-99</strain>
    </source>
</reference>
<dbReference type="InterPro" id="IPR051310">
    <property type="entry name" value="MCP_chemotaxis"/>
</dbReference>
<proteinExistence type="inferred from homology"/>
<accession>A0A7V8RB29</accession>
<feature type="transmembrane region" description="Helical" evidence="5">
    <location>
        <begin position="182"/>
        <end position="200"/>
    </location>
</feature>
<dbReference type="SUPFAM" id="SSF58104">
    <property type="entry name" value="Methyl-accepting chemotaxis protein (MCP) signaling domain"/>
    <property type="match status" value="1"/>
</dbReference>
<feature type="transmembrane region" description="Helical" evidence="5">
    <location>
        <begin position="149"/>
        <end position="170"/>
    </location>
</feature>
<dbReference type="InterPro" id="IPR004090">
    <property type="entry name" value="Chemotax_Me-accpt_rcpt"/>
</dbReference>
<comment type="caution">
    <text evidence="8">The sequence shown here is derived from an EMBL/GenBank/DDBJ whole genome shotgun (WGS) entry which is preliminary data.</text>
</comment>
<dbReference type="PROSITE" id="PS50111">
    <property type="entry name" value="CHEMOTAXIS_TRANSDUC_2"/>
    <property type="match status" value="1"/>
</dbReference>
<dbReference type="GO" id="GO:0006935">
    <property type="term" value="P:chemotaxis"/>
    <property type="evidence" value="ECO:0007669"/>
    <property type="project" value="UniProtKB-KW"/>
</dbReference>
<dbReference type="AlphaFoldDB" id="A0A7V8RB29"/>
<evidence type="ECO:0000256" key="4">
    <source>
        <dbReference type="SAM" id="Coils"/>
    </source>
</evidence>
<feature type="transmembrane region" description="Helical" evidence="5">
    <location>
        <begin position="103"/>
        <end position="121"/>
    </location>
</feature>
<dbReference type="SMART" id="SM00283">
    <property type="entry name" value="MA"/>
    <property type="match status" value="1"/>
</dbReference>
<evidence type="ECO:0000259" key="7">
    <source>
        <dbReference type="PROSITE" id="PS50885"/>
    </source>
</evidence>
<dbReference type="GO" id="GO:0016020">
    <property type="term" value="C:membrane"/>
    <property type="evidence" value="ECO:0007669"/>
    <property type="project" value="InterPro"/>
</dbReference>
<sequence>MASASRSRKPPGIITALSSRHPQFSAAVCPLHPGRVERRMELTGIRKNGAFALIVIAWLCVAVIAGISLYTASGWAPVAIAVAVTLIPSVIVRSGRADSTARIILGGTMPVYPAIMLYQAAGSSLQMDVHMVFFALLATLVVMCDWRAIVAGTAVIAVHHLGANLLIPAWVFPDGADLPRVLLHAVIVLIEAAVLIQISLQLEQMIERQAEARREAERLEQEAASTRDAIAAKQNQVIGALGQGLKAMARNDLTARIDQAFPEEYEQLRADYHDALEGMRQSLEKISGVATRIDESAGDVSHASNDMADRTERQSATLHDTVATIRTVSDSISDTANRAVEARHVLDAAQGEAEKSAGIVERARVAMTNIEHSAREIDQIIEVIEGLSFQTNLLALNAGVEAARVGEAGKGFAVVASEVRALAQRSADAAQDIKTKIGASNEQIALGVSVVSETSETLERITTRILQISEFVATIAGSVESQAARLREVNGTVGALDGITQQNAAMVEETSAAARSLAEQSRTLAQEISRFRLQQTGSYHAAPALARAA</sequence>
<dbReference type="EMBL" id="VDES01000001">
    <property type="protein sequence ID" value="MBA1373169.1"/>
    <property type="molecule type" value="Genomic_DNA"/>
</dbReference>
<dbReference type="PROSITE" id="PS50885">
    <property type="entry name" value="HAMP"/>
    <property type="match status" value="1"/>
</dbReference>
<dbReference type="CDD" id="cd11386">
    <property type="entry name" value="MCP_signal"/>
    <property type="match status" value="1"/>
</dbReference>
<dbReference type="InterPro" id="IPR004089">
    <property type="entry name" value="MCPsignal_dom"/>
</dbReference>
<keyword evidence="1" id="KW-0145">Chemotaxis</keyword>
<feature type="domain" description="HAMP" evidence="7">
    <location>
        <begin position="232"/>
        <end position="284"/>
    </location>
</feature>
<evidence type="ECO:0000256" key="2">
    <source>
        <dbReference type="ARBA" id="ARBA00029447"/>
    </source>
</evidence>
<feature type="coiled-coil region" evidence="4">
    <location>
        <begin position="195"/>
        <end position="236"/>
    </location>
</feature>
<evidence type="ECO:0000256" key="1">
    <source>
        <dbReference type="ARBA" id="ARBA00022500"/>
    </source>
</evidence>
<organism evidence="8 9">
    <name type="scientific">Sphingomonas ursincola</name>
    <dbReference type="NCBI Taxonomy" id="56361"/>
    <lineage>
        <taxon>Bacteria</taxon>
        <taxon>Pseudomonadati</taxon>
        <taxon>Pseudomonadota</taxon>
        <taxon>Alphaproteobacteria</taxon>
        <taxon>Sphingomonadales</taxon>
        <taxon>Sphingomonadaceae</taxon>
        <taxon>Sphingomonas</taxon>
    </lineage>
</organism>
<evidence type="ECO:0000313" key="8">
    <source>
        <dbReference type="EMBL" id="MBA1373169.1"/>
    </source>
</evidence>
<evidence type="ECO:0000259" key="6">
    <source>
        <dbReference type="PROSITE" id="PS50111"/>
    </source>
</evidence>